<evidence type="ECO:0000256" key="7">
    <source>
        <dbReference type="SAM" id="MobiDB-lite"/>
    </source>
</evidence>
<organism evidence="8 9">
    <name type="scientific">Helicocarpus griseus UAMH5409</name>
    <dbReference type="NCBI Taxonomy" id="1447875"/>
    <lineage>
        <taxon>Eukaryota</taxon>
        <taxon>Fungi</taxon>
        <taxon>Dikarya</taxon>
        <taxon>Ascomycota</taxon>
        <taxon>Pezizomycotina</taxon>
        <taxon>Eurotiomycetes</taxon>
        <taxon>Eurotiomycetidae</taxon>
        <taxon>Onygenales</taxon>
        <taxon>Ajellomycetaceae</taxon>
        <taxon>Helicocarpus</taxon>
    </lineage>
</organism>
<keyword evidence="3" id="KW-0689">Ribosomal protein</keyword>
<evidence type="ECO:0000256" key="3">
    <source>
        <dbReference type="ARBA" id="ARBA00022980"/>
    </source>
</evidence>
<evidence type="ECO:0000313" key="8">
    <source>
        <dbReference type="EMBL" id="PGH13649.1"/>
    </source>
</evidence>
<feature type="compositionally biased region" description="Acidic residues" evidence="7">
    <location>
        <begin position="264"/>
        <end position="282"/>
    </location>
</feature>
<dbReference type="Pfam" id="PF10501">
    <property type="entry name" value="Ribosomal_L50"/>
    <property type="match status" value="1"/>
</dbReference>
<comment type="subcellular location">
    <subcellularLocation>
        <location evidence="1">Mitochondrion</location>
    </subcellularLocation>
</comment>
<comment type="similarity">
    <text evidence="2">Belongs to the mitochondrion-specific ribosomal protein mL50 family.</text>
</comment>
<feature type="region of interest" description="Disordered" evidence="7">
    <location>
        <begin position="260"/>
        <end position="283"/>
    </location>
</feature>
<name>A0A2B7XXJ0_9EURO</name>
<evidence type="ECO:0000256" key="1">
    <source>
        <dbReference type="ARBA" id="ARBA00004173"/>
    </source>
</evidence>
<keyword evidence="5" id="KW-0687">Ribonucleoprotein</keyword>
<comment type="caution">
    <text evidence="8">The sequence shown here is derived from an EMBL/GenBank/DDBJ whole genome shotgun (WGS) entry which is preliminary data.</text>
</comment>
<evidence type="ECO:0000256" key="5">
    <source>
        <dbReference type="ARBA" id="ARBA00023274"/>
    </source>
</evidence>
<proteinExistence type="inferred from homology"/>
<evidence type="ECO:0000256" key="2">
    <source>
        <dbReference type="ARBA" id="ARBA00008860"/>
    </source>
</evidence>
<dbReference type="STRING" id="1447875.A0A2B7XXJ0"/>
<evidence type="ECO:0000313" key="9">
    <source>
        <dbReference type="Proteomes" id="UP000223968"/>
    </source>
</evidence>
<accession>A0A2B7XXJ0</accession>
<dbReference type="Proteomes" id="UP000223968">
    <property type="component" value="Unassembled WGS sequence"/>
</dbReference>
<reference evidence="8 9" key="1">
    <citation type="submission" date="2017-10" db="EMBL/GenBank/DDBJ databases">
        <title>Comparative genomics in systemic dimorphic fungi from Ajellomycetaceae.</title>
        <authorList>
            <person name="Munoz J.F."/>
            <person name="Mcewen J.G."/>
            <person name="Clay O.K."/>
            <person name="Cuomo C.A."/>
        </authorList>
    </citation>
    <scope>NUCLEOTIDE SEQUENCE [LARGE SCALE GENOMIC DNA]</scope>
    <source>
        <strain evidence="8 9">UAMH5409</strain>
    </source>
</reference>
<dbReference type="GO" id="GO:1990904">
    <property type="term" value="C:ribonucleoprotein complex"/>
    <property type="evidence" value="ECO:0007669"/>
    <property type="project" value="UniProtKB-KW"/>
</dbReference>
<feature type="compositionally biased region" description="Basic and acidic residues" evidence="7">
    <location>
        <begin position="101"/>
        <end position="114"/>
    </location>
</feature>
<sequence>MPSPARLLAPLEAAPSRISSALYVCSTCRRQCLPQSLRAVNHQLQFRRHNSNDGSNLPMTEKLRRKVWGTDNPPGLKDPYGNESQLDLQHEQEQEQDQQEEERARLDTELREREDAEEIDYNEPHVSTFREAKLDRTYKPAQTWDGLDVVGAEKWYEESPKDGDFFTPFMATEKATTREQFIQILHQAMVELMAFEKLGKPLNHVCRRLDSNYDILPIIRQATIEPSADLSSATLKFPTEEASETVNAFIEDLFSEPEHTVGESAEETDFPAEESAESEEFSEPVAAENAETAVTVSANTDFLKIPFKQQKFKFQYLKRVSQLSGHRIPDPEFAAINKPSRLISILTNVSKPKVTKLAEVLLKDERLTSLPNVKIMDRRYTPIDKEKEVGRWKLIEEELTARALPVTGRVKNG</sequence>
<protein>
    <recommendedName>
        <fullName evidence="6">Large ribosomal subunit protein mL50</fullName>
    </recommendedName>
</protein>
<dbReference type="InterPro" id="IPR018305">
    <property type="entry name" value="Ribosomal_m50"/>
</dbReference>
<gene>
    <name evidence="8" type="ORF">AJ79_03497</name>
</gene>
<dbReference type="OrthoDB" id="6220758at2759"/>
<feature type="region of interest" description="Disordered" evidence="7">
    <location>
        <begin position="67"/>
        <end position="115"/>
    </location>
</feature>
<keyword evidence="4" id="KW-0496">Mitochondrion</keyword>
<dbReference type="GO" id="GO:0005739">
    <property type="term" value="C:mitochondrion"/>
    <property type="evidence" value="ECO:0007669"/>
    <property type="project" value="UniProtKB-SubCell"/>
</dbReference>
<dbReference type="AlphaFoldDB" id="A0A2B7XXJ0"/>
<evidence type="ECO:0000256" key="6">
    <source>
        <dbReference type="ARBA" id="ARBA00035183"/>
    </source>
</evidence>
<keyword evidence="9" id="KW-1185">Reference proteome</keyword>
<evidence type="ECO:0000256" key="4">
    <source>
        <dbReference type="ARBA" id="ARBA00023128"/>
    </source>
</evidence>
<dbReference type="GO" id="GO:0005840">
    <property type="term" value="C:ribosome"/>
    <property type="evidence" value="ECO:0007669"/>
    <property type="project" value="UniProtKB-KW"/>
</dbReference>
<dbReference type="EMBL" id="PDNB01000043">
    <property type="protein sequence ID" value="PGH13649.1"/>
    <property type="molecule type" value="Genomic_DNA"/>
</dbReference>